<dbReference type="EMBL" id="JADILV010000021">
    <property type="protein sequence ID" value="MBO8483133.1"/>
    <property type="molecule type" value="Genomic_DNA"/>
</dbReference>
<keyword evidence="2" id="KW-0808">Transferase</keyword>
<comment type="catalytic activity">
    <reaction evidence="9">
        <text>DNA(n) + a 2'-deoxyribonucleoside 5'-triphosphate = DNA(n+1) + diphosphate</text>
        <dbReference type="Rhea" id="RHEA:22508"/>
        <dbReference type="Rhea" id="RHEA-COMP:17339"/>
        <dbReference type="Rhea" id="RHEA-COMP:17340"/>
        <dbReference type="ChEBI" id="CHEBI:33019"/>
        <dbReference type="ChEBI" id="CHEBI:61560"/>
        <dbReference type="ChEBI" id="CHEBI:173112"/>
        <dbReference type="EC" id="2.7.7.49"/>
    </reaction>
</comment>
<evidence type="ECO:0000313" key="11">
    <source>
        <dbReference type="EMBL" id="MBO8483133.1"/>
    </source>
</evidence>
<dbReference type="GO" id="GO:0003723">
    <property type="term" value="F:RNA binding"/>
    <property type="evidence" value="ECO:0007669"/>
    <property type="project" value="InterPro"/>
</dbReference>
<gene>
    <name evidence="11" type="ORF">IAB75_03320</name>
</gene>
<dbReference type="InterPro" id="IPR000123">
    <property type="entry name" value="Reverse_transcriptase_msDNA"/>
</dbReference>
<keyword evidence="5" id="KW-0460">Magnesium</keyword>
<dbReference type="EC" id="2.7.7.49" evidence="1"/>
<protein>
    <recommendedName>
        <fullName evidence="1">RNA-directed DNA polymerase</fullName>
        <ecNumber evidence="1">2.7.7.49</ecNumber>
    </recommendedName>
</protein>
<evidence type="ECO:0000256" key="3">
    <source>
        <dbReference type="ARBA" id="ARBA00022695"/>
    </source>
</evidence>
<dbReference type="GO" id="GO:0046872">
    <property type="term" value="F:metal ion binding"/>
    <property type="evidence" value="ECO:0007669"/>
    <property type="project" value="UniProtKB-KW"/>
</dbReference>
<dbReference type="AlphaFoldDB" id="A0A940DQQ5"/>
<evidence type="ECO:0000256" key="1">
    <source>
        <dbReference type="ARBA" id="ARBA00012493"/>
    </source>
</evidence>
<dbReference type="GO" id="GO:0003964">
    <property type="term" value="F:RNA-directed DNA polymerase activity"/>
    <property type="evidence" value="ECO:0007669"/>
    <property type="project" value="UniProtKB-KW"/>
</dbReference>
<evidence type="ECO:0000313" key="12">
    <source>
        <dbReference type="Proteomes" id="UP000725002"/>
    </source>
</evidence>
<dbReference type="PROSITE" id="PS50878">
    <property type="entry name" value="RT_POL"/>
    <property type="match status" value="1"/>
</dbReference>
<dbReference type="SUPFAM" id="SSF56672">
    <property type="entry name" value="DNA/RNA polymerases"/>
    <property type="match status" value="1"/>
</dbReference>
<feature type="domain" description="Reverse transcriptase" evidence="10">
    <location>
        <begin position="31"/>
        <end position="256"/>
    </location>
</feature>
<evidence type="ECO:0000256" key="7">
    <source>
        <dbReference type="ARBA" id="ARBA00023118"/>
    </source>
</evidence>
<dbReference type="CDD" id="cd03487">
    <property type="entry name" value="RT_Bac_retron_II"/>
    <property type="match status" value="1"/>
</dbReference>
<dbReference type="GO" id="GO:0051607">
    <property type="term" value="P:defense response to virus"/>
    <property type="evidence" value="ECO:0007669"/>
    <property type="project" value="UniProtKB-KW"/>
</dbReference>
<evidence type="ECO:0000256" key="9">
    <source>
        <dbReference type="ARBA" id="ARBA00048173"/>
    </source>
</evidence>
<dbReference type="InterPro" id="IPR000477">
    <property type="entry name" value="RT_dom"/>
</dbReference>
<dbReference type="PANTHER" id="PTHR34047">
    <property type="entry name" value="NUCLEAR INTRON MATURASE 1, MITOCHONDRIAL-RELATED"/>
    <property type="match status" value="1"/>
</dbReference>
<evidence type="ECO:0000256" key="4">
    <source>
        <dbReference type="ARBA" id="ARBA00022723"/>
    </source>
</evidence>
<accession>A0A940DQQ5</accession>
<organism evidence="11 12">
    <name type="scientific">Candidatus Cryptobacteroides avicola</name>
    <dbReference type="NCBI Taxonomy" id="2840757"/>
    <lineage>
        <taxon>Bacteria</taxon>
        <taxon>Pseudomonadati</taxon>
        <taxon>Bacteroidota</taxon>
        <taxon>Bacteroidia</taxon>
        <taxon>Bacteroidales</taxon>
        <taxon>Candidatus Cryptobacteroides</taxon>
    </lineage>
</organism>
<dbReference type="InterPro" id="IPR051083">
    <property type="entry name" value="GrpII_Intron_Splice-Mob/Def"/>
</dbReference>
<comment type="caution">
    <text evidence="11">The sequence shown here is derived from an EMBL/GenBank/DDBJ whole genome shotgun (WGS) entry which is preliminary data.</text>
</comment>
<dbReference type="InterPro" id="IPR043502">
    <property type="entry name" value="DNA/RNA_pol_sf"/>
</dbReference>
<dbReference type="PRINTS" id="PR00866">
    <property type="entry name" value="RNADNAPOLMS"/>
</dbReference>
<evidence type="ECO:0000256" key="8">
    <source>
        <dbReference type="ARBA" id="ARBA00034120"/>
    </source>
</evidence>
<evidence type="ECO:0000256" key="5">
    <source>
        <dbReference type="ARBA" id="ARBA00022842"/>
    </source>
</evidence>
<evidence type="ECO:0000256" key="2">
    <source>
        <dbReference type="ARBA" id="ARBA00022679"/>
    </source>
</evidence>
<keyword evidence="6 11" id="KW-0695">RNA-directed DNA polymerase</keyword>
<proteinExistence type="inferred from homology"/>
<evidence type="ECO:0000256" key="6">
    <source>
        <dbReference type="ARBA" id="ARBA00022918"/>
    </source>
</evidence>
<keyword evidence="7" id="KW-0051">Antiviral defense</keyword>
<evidence type="ECO:0000259" key="10">
    <source>
        <dbReference type="PROSITE" id="PS50878"/>
    </source>
</evidence>
<reference evidence="11" key="2">
    <citation type="journal article" date="2021" name="PeerJ">
        <title>Extensive microbial diversity within the chicken gut microbiome revealed by metagenomics and culture.</title>
        <authorList>
            <person name="Gilroy R."/>
            <person name="Ravi A."/>
            <person name="Getino M."/>
            <person name="Pursley I."/>
            <person name="Horton D.L."/>
            <person name="Alikhan N.F."/>
            <person name="Baker D."/>
            <person name="Gharbi K."/>
            <person name="Hall N."/>
            <person name="Watson M."/>
            <person name="Adriaenssens E.M."/>
            <person name="Foster-Nyarko E."/>
            <person name="Jarju S."/>
            <person name="Secka A."/>
            <person name="Antonio M."/>
            <person name="Oren A."/>
            <person name="Chaudhuri R.R."/>
            <person name="La Ragione R."/>
            <person name="Hildebrand F."/>
            <person name="Pallen M.J."/>
        </authorList>
    </citation>
    <scope>NUCLEOTIDE SEQUENCE</scope>
    <source>
        <strain evidence="11">G3-8215</strain>
    </source>
</reference>
<dbReference type="PANTHER" id="PTHR34047:SF7">
    <property type="entry name" value="RNA-DIRECTED DNA POLYMERASE"/>
    <property type="match status" value="1"/>
</dbReference>
<comment type="similarity">
    <text evidence="8">Belongs to the bacterial reverse transcriptase family.</text>
</comment>
<dbReference type="Pfam" id="PF00078">
    <property type="entry name" value="RVT_1"/>
    <property type="match status" value="1"/>
</dbReference>
<name>A0A940DQQ5_9BACT</name>
<keyword evidence="4" id="KW-0479">Metal-binding</keyword>
<reference evidence="11" key="1">
    <citation type="submission" date="2020-10" db="EMBL/GenBank/DDBJ databases">
        <authorList>
            <person name="Gilroy R."/>
        </authorList>
    </citation>
    <scope>NUCLEOTIDE SEQUENCE</scope>
    <source>
        <strain evidence="11">G3-8215</strain>
    </source>
</reference>
<keyword evidence="3" id="KW-0548">Nucleotidyltransferase</keyword>
<sequence length="586" mass="67191">MDTGNGNILNGFTDLKSKAEVAEYLGGSLKNLSYVFYVLPKEKQYKTFSITKRNGKKRTINAPVSSIRLYQKRLAEILSGFYKRKPCVHGYAKGCSIKSNAKIHCRKKWVVNIDLKDFFPSIHFGRVRGMFLSQPFEFNGTVATTLAQICCFEGALPQGAATSPIISNFICRRLDNDLISFAKKHRLTYSRYADDITFSTNLPALPESVGTIASDGSLELSDDLRRLIEKNSFNINESKIRYSDRHNRQEVTGLTVNEKTNVRRTYVRRVRAMLHAWQQYGLKDAAREHFEKYSDKVMPEYPELTFSRIATGRIRFIRQIKGPDDHVYRNMFRQIKALDASIKLDLPAFFNTPDGCNAVVLCEGKTDGLHLQAALRYFIGKGEFTGLKIYFHRYPDKMDINNSILYKCCETSVTRQSNILRICLFDRDDRTFMKKCREGDSLYKDWGNRLYSCVLPQPEHRDFSEVCIEHFYSDEVLRTKSPKGRRIYLSNEFDPGTGKHLSEDLTCRKRTDASCCYPKIIDSGVFKPNGDNVALSKNDFANLIFNREGDFADISFEHFRPVFELLSEIIEKDGALKEKLRASSSA</sequence>
<dbReference type="Proteomes" id="UP000725002">
    <property type="component" value="Unassembled WGS sequence"/>
</dbReference>